<sequence>MQMDEESSSGGKLPQRLAADAVAASVAATVVTPVVTIMDSPRKPTCISRICPSQCSGLVRRICVGCRNPTAYQYVDMKIIDDVDEVFGAYDEPYTLDMVAAILALQDGIIHALKYDGNI</sequence>
<proteinExistence type="predicted"/>
<evidence type="ECO:0000313" key="2">
    <source>
        <dbReference type="Proteomes" id="UP000249526"/>
    </source>
</evidence>
<name>A0A8G1R6F3_9EURO</name>
<dbReference type="EMBL" id="KZ825059">
    <property type="protein sequence ID" value="RAH59114.1"/>
    <property type="molecule type" value="Genomic_DNA"/>
</dbReference>
<organism evidence="1 2">
    <name type="scientific">Aspergillus piperis CBS 112811</name>
    <dbReference type="NCBI Taxonomy" id="1448313"/>
    <lineage>
        <taxon>Eukaryota</taxon>
        <taxon>Fungi</taxon>
        <taxon>Dikarya</taxon>
        <taxon>Ascomycota</taxon>
        <taxon>Pezizomycotina</taxon>
        <taxon>Eurotiomycetes</taxon>
        <taxon>Eurotiomycetidae</taxon>
        <taxon>Eurotiales</taxon>
        <taxon>Aspergillaceae</taxon>
        <taxon>Aspergillus</taxon>
        <taxon>Aspergillus subgen. Circumdati</taxon>
    </lineage>
</organism>
<dbReference type="AlphaFoldDB" id="A0A8G1R6F3"/>
<dbReference type="RefSeq" id="XP_025517036.1">
    <property type="nucleotide sequence ID" value="XM_025655882.1"/>
</dbReference>
<reference evidence="1 2" key="1">
    <citation type="submission" date="2018-02" db="EMBL/GenBank/DDBJ databases">
        <title>The genomes of Aspergillus section Nigri reveals drivers in fungal speciation.</title>
        <authorList>
            <consortium name="DOE Joint Genome Institute"/>
            <person name="Vesth T.C."/>
            <person name="Nybo J."/>
            <person name="Theobald S."/>
            <person name="Brandl J."/>
            <person name="Frisvad J.C."/>
            <person name="Nielsen K.F."/>
            <person name="Lyhne E.K."/>
            <person name="Kogle M.E."/>
            <person name="Kuo A."/>
            <person name="Riley R."/>
            <person name="Clum A."/>
            <person name="Nolan M."/>
            <person name="Lipzen A."/>
            <person name="Salamov A."/>
            <person name="Henrissat B."/>
            <person name="Wiebenga A."/>
            <person name="De vries R.P."/>
            <person name="Grigoriev I.V."/>
            <person name="Mortensen U.H."/>
            <person name="Andersen M.R."/>
            <person name="Baker S.E."/>
        </authorList>
    </citation>
    <scope>NUCLEOTIDE SEQUENCE [LARGE SCALE GENOMIC DNA]</scope>
    <source>
        <strain evidence="1 2">CBS 112811</strain>
    </source>
</reference>
<accession>A0A8G1R6F3</accession>
<gene>
    <name evidence="1" type="ORF">BO85DRAFT_368778</name>
</gene>
<evidence type="ECO:0000313" key="1">
    <source>
        <dbReference type="EMBL" id="RAH59114.1"/>
    </source>
</evidence>
<dbReference type="GeneID" id="37159284"/>
<dbReference type="Proteomes" id="UP000249526">
    <property type="component" value="Unassembled WGS sequence"/>
</dbReference>
<protein>
    <submittedName>
        <fullName evidence="1">Uncharacterized protein</fullName>
    </submittedName>
</protein>
<keyword evidence="2" id="KW-1185">Reference proteome</keyword>